<organism evidence="2 3">
    <name type="scientific">Phytophthora rubi</name>
    <dbReference type="NCBI Taxonomy" id="129364"/>
    <lineage>
        <taxon>Eukaryota</taxon>
        <taxon>Sar</taxon>
        <taxon>Stramenopiles</taxon>
        <taxon>Oomycota</taxon>
        <taxon>Peronosporomycetes</taxon>
        <taxon>Peronosporales</taxon>
        <taxon>Peronosporaceae</taxon>
        <taxon>Phytophthora</taxon>
    </lineage>
</organism>
<evidence type="ECO:0000313" key="2">
    <source>
        <dbReference type="EMBL" id="KAE9026973.1"/>
    </source>
</evidence>
<sequence>MPSSGDEEESEDDNNSIASEGNEEQNDNGEASEVFRAELSDGEYDYKFSSRSADAWCTVGWPRKVLCSAQRAAGICLWRVGSGVAFVPALQRRLPRTGLQQRRATKGRVVLSAAPRRRLVGAVASGAAFVRALRPAASRSSGAGVFEMASRSVFEETFLSVSKSATSKR</sequence>
<dbReference type="AlphaFoldDB" id="A0A6A3MFI3"/>
<feature type="compositionally biased region" description="Acidic residues" evidence="1">
    <location>
        <begin position="1"/>
        <end position="14"/>
    </location>
</feature>
<evidence type="ECO:0000313" key="3">
    <source>
        <dbReference type="Proteomes" id="UP000429607"/>
    </source>
</evidence>
<feature type="region of interest" description="Disordered" evidence="1">
    <location>
        <begin position="1"/>
        <end position="33"/>
    </location>
</feature>
<dbReference type="Proteomes" id="UP000429607">
    <property type="component" value="Unassembled WGS sequence"/>
</dbReference>
<reference evidence="2 3" key="1">
    <citation type="submission" date="2018-09" db="EMBL/GenBank/DDBJ databases">
        <title>Genomic investigation of the strawberry pathogen Phytophthora fragariae indicates pathogenicity is determined by transcriptional variation in three key races.</title>
        <authorList>
            <person name="Adams T.M."/>
            <person name="Armitage A.D."/>
            <person name="Sobczyk M.K."/>
            <person name="Bates H.J."/>
            <person name="Dunwell J.M."/>
            <person name="Nellist C.F."/>
            <person name="Harrison R.J."/>
        </authorList>
    </citation>
    <scope>NUCLEOTIDE SEQUENCE [LARGE SCALE GENOMIC DNA]</scope>
    <source>
        <strain evidence="2 3">SCRP249</strain>
    </source>
</reference>
<evidence type="ECO:0000256" key="1">
    <source>
        <dbReference type="SAM" id="MobiDB-lite"/>
    </source>
</evidence>
<gene>
    <name evidence="2" type="ORF">PR001_g12077</name>
</gene>
<dbReference type="EMBL" id="QXFV01000769">
    <property type="protein sequence ID" value="KAE9026973.1"/>
    <property type="molecule type" value="Genomic_DNA"/>
</dbReference>
<accession>A0A6A3MFI3</accession>
<name>A0A6A3MFI3_9STRA</name>
<proteinExistence type="predicted"/>
<comment type="caution">
    <text evidence="2">The sequence shown here is derived from an EMBL/GenBank/DDBJ whole genome shotgun (WGS) entry which is preliminary data.</text>
</comment>
<protein>
    <submittedName>
        <fullName evidence="2">Uncharacterized protein</fullName>
    </submittedName>
</protein>